<feature type="transmembrane region" description="Helical" evidence="6">
    <location>
        <begin position="89"/>
        <end position="117"/>
    </location>
</feature>
<dbReference type="InterPro" id="IPR049326">
    <property type="entry name" value="Rhodopsin_dom_fungi"/>
</dbReference>
<evidence type="ECO:0000256" key="3">
    <source>
        <dbReference type="ARBA" id="ARBA00022989"/>
    </source>
</evidence>
<reference evidence="9" key="1">
    <citation type="submission" date="2019-06" db="EMBL/GenBank/DDBJ databases">
        <title>Draft genome sequence of the griseofulvin-producing fungus Xylaria cubensis strain G536.</title>
        <authorList>
            <person name="Mead M.E."/>
            <person name="Raja H.A."/>
            <person name="Steenwyk J.L."/>
            <person name="Knowles S.L."/>
            <person name="Oberlies N.H."/>
            <person name="Rokas A."/>
        </authorList>
    </citation>
    <scope>NUCLEOTIDE SEQUENCE [LARGE SCALE GENOMIC DNA]</scope>
    <source>
        <strain evidence="9">G536</strain>
    </source>
</reference>
<dbReference type="Pfam" id="PF20684">
    <property type="entry name" value="Fung_rhodopsin"/>
    <property type="match status" value="1"/>
</dbReference>
<keyword evidence="3 6" id="KW-1133">Transmembrane helix</keyword>
<dbReference type="GO" id="GO:0016020">
    <property type="term" value="C:membrane"/>
    <property type="evidence" value="ECO:0007669"/>
    <property type="project" value="UniProtKB-SubCell"/>
</dbReference>
<dbReference type="AlphaFoldDB" id="A0A553HN92"/>
<evidence type="ECO:0000313" key="9">
    <source>
        <dbReference type="Proteomes" id="UP000319160"/>
    </source>
</evidence>
<comment type="subcellular location">
    <subcellularLocation>
        <location evidence="1">Membrane</location>
        <topology evidence="1">Multi-pass membrane protein</topology>
    </subcellularLocation>
</comment>
<dbReference type="STRING" id="2512241.A0A553HN92"/>
<feature type="transmembrane region" description="Helical" evidence="6">
    <location>
        <begin position="171"/>
        <end position="192"/>
    </location>
</feature>
<dbReference type="PANTHER" id="PTHR33048:SF47">
    <property type="entry name" value="INTEGRAL MEMBRANE PROTEIN-RELATED"/>
    <property type="match status" value="1"/>
</dbReference>
<evidence type="ECO:0000313" key="8">
    <source>
        <dbReference type="EMBL" id="TRX89396.1"/>
    </source>
</evidence>
<comment type="caution">
    <text evidence="8">The sequence shown here is derived from an EMBL/GenBank/DDBJ whole genome shotgun (WGS) entry which is preliminary data.</text>
</comment>
<feature type="transmembrane region" description="Helical" evidence="6">
    <location>
        <begin position="204"/>
        <end position="234"/>
    </location>
</feature>
<dbReference type="Proteomes" id="UP000319160">
    <property type="component" value="Unassembled WGS sequence"/>
</dbReference>
<keyword evidence="9" id="KW-1185">Reference proteome</keyword>
<evidence type="ECO:0000256" key="6">
    <source>
        <dbReference type="SAM" id="Phobius"/>
    </source>
</evidence>
<gene>
    <name evidence="8" type="ORF">FHL15_009694</name>
</gene>
<dbReference type="InterPro" id="IPR052337">
    <property type="entry name" value="SAT4-like"/>
</dbReference>
<dbReference type="PANTHER" id="PTHR33048">
    <property type="entry name" value="PTH11-LIKE INTEGRAL MEMBRANE PROTEIN (AFU_ORTHOLOGUE AFUA_5G11245)"/>
    <property type="match status" value="1"/>
</dbReference>
<evidence type="ECO:0000256" key="2">
    <source>
        <dbReference type="ARBA" id="ARBA00022692"/>
    </source>
</evidence>
<feature type="transmembrane region" description="Helical" evidence="6">
    <location>
        <begin position="137"/>
        <end position="159"/>
    </location>
</feature>
<evidence type="ECO:0000256" key="4">
    <source>
        <dbReference type="ARBA" id="ARBA00023136"/>
    </source>
</evidence>
<feature type="transmembrane region" description="Helical" evidence="6">
    <location>
        <begin position="62"/>
        <end position="82"/>
    </location>
</feature>
<keyword evidence="2 6" id="KW-0812">Transmembrane</keyword>
<comment type="similarity">
    <text evidence="5">Belongs to the SAT4 family.</text>
</comment>
<evidence type="ECO:0000256" key="1">
    <source>
        <dbReference type="ARBA" id="ARBA00004141"/>
    </source>
</evidence>
<protein>
    <recommendedName>
        <fullName evidence="7">Rhodopsin domain-containing protein</fullName>
    </recommendedName>
</protein>
<name>A0A553HN92_9PEZI</name>
<sequence length="263" mass="28876">MTLVAGVVECHLEVGSTSRWHCAKTPVHGRPVKTRPVSAKAIFRLVRKALPSADTLLSVNGIAYQLTIFFTKLSILLLYLRIFSVHKTFALITTISIAIITIFYIPLIGVGIGFIVACHKQINFTKSHFCRTYNGPVLFLNGSFNVVTDIWLLVLPFPLLMKLRLQPRHRLGLITVFAAGTGAFAASLARLIELAVNFGKPDPIWSQILAAEFSIAEINIGIIVACVSTFPIFFGQVRNWLRLTGNSKPTQIKSSESGDGQVA</sequence>
<evidence type="ECO:0000259" key="7">
    <source>
        <dbReference type="Pfam" id="PF20684"/>
    </source>
</evidence>
<proteinExistence type="inferred from homology"/>
<organism evidence="8 9">
    <name type="scientific">Xylaria flabelliformis</name>
    <dbReference type="NCBI Taxonomy" id="2512241"/>
    <lineage>
        <taxon>Eukaryota</taxon>
        <taxon>Fungi</taxon>
        <taxon>Dikarya</taxon>
        <taxon>Ascomycota</taxon>
        <taxon>Pezizomycotina</taxon>
        <taxon>Sordariomycetes</taxon>
        <taxon>Xylariomycetidae</taxon>
        <taxon>Xylariales</taxon>
        <taxon>Xylariaceae</taxon>
        <taxon>Xylaria</taxon>
    </lineage>
</organism>
<accession>A0A553HN92</accession>
<dbReference type="EMBL" id="VFLP01000068">
    <property type="protein sequence ID" value="TRX89396.1"/>
    <property type="molecule type" value="Genomic_DNA"/>
</dbReference>
<feature type="domain" description="Rhodopsin" evidence="7">
    <location>
        <begin position="59"/>
        <end position="230"/>
    </location>
</feature>
<keyword evidence="4 6" id="KW-0472">Membrane</keyword>
<evidence type="ECO:0000256" key="5">
    <source>
        <dbReference type="ARBA" id="ARBA00038359"/>
    </source>
</evidence>
<dbReference type="OrthoDB" id="444631at2759"/>